<dbReference type="EMBL" id="CP015622">
    <property type="protein sequence ID" value="ANE03392.1"/>
    <property type="molecule type" value="Genomic_DNA"/>
</dbReference>
<gene>
    <name evidence="2" type="ORF">ccrud_03595</name>
</gene>
<dbReference type="SUPFAM" id="SSF160631">
    <property type="entry name" value="SMI1/KNR4-like"/>
    <property type="match status" value="1"/>
</dbReference>
<dbReference type="InterPro" id="IPR037883">
    <property type="entry name" value="Knr4/Smi1-like_sf"/>
</dbReference>
<feature type="domain" description="Knr4/Smi1-like" evidence="1">
    <location>
        <begin position="122"/>
        <end position="287"/>
    </location>
</feature>
<proteinExistence type="predicted"/>
<protein>
    <recommendedName>
        <fullName evidence="1">Knr4/Smi1-like domain-containing protein</fullName>
    </recommendedName>
</protein>
<dbReference type="AlphaFoldDB" id="A0A172QRU3"/>
<dbReference type="InterPro" id="IPR051873">
    <property type="entry name" value="KNR4/SMI1_regulator"/>
</dbReference>
<dbReference type="STRING" id="1652495.ccrud_03595"/>
<evidence type="ECO:0000259" key="1">
    <source>
        <dbReference type="SMART" id="SM00860"/>
    </source>
</evidence>
<accession>A0A172QRU3</accession>
<name>A0A172QRU3_9CORY</name>
<dbReference type="Pfam" id="PF09346">
    <property type="entry name" value="SMI1_KNR4"/>
    <property type="match status" value="1"/>
</dbReference>
<dbReference type="PANTHER" id="PTHR47432">
    <property type="entry name" value="CELL WALL ASSEMBLY REGULATOR SMI1"/>
    <property type="match status" value="1"/>
</dbReference>
<evidence type="ECO:0000313" key="3">
    <source>
        <dbReference type="Proteomes" id="UP000076929"/>
    </source>
</evidence>
<dbReference type="Proteomes" id="UP000076929">
    <property type="component" value="Chromosome"/>
</dbReference>
<dbReference type="KEGG" id="ccjz:ccrud_03595"/>
<dbReference type="SMART" id="SM00860">
    <property type="entry name" value="SMI1_KNR4"/>
    <property type="match status" value="1"/>
</dbReference>
<reference evidence="2 3" key="1">
    <citation type="submission" date="2016-05" db="EMBL/GenBank/DDBJ databases">
        <title>Complete genome sequence of Corynebacterium crudilactis, a new Corynebacterium species isolated from raw cow's milk.</title>
        <authorList>
            <person name="Christian R."/>
            <person name="Zimmermann J."/>
            <person name="Lipski A."/>
            <person name="Kalinowski J."/>
        </authorList>
    </citation>
    <scope>NUCLEOTIDE SEQUENCE [LARGE SCALE GENOMIC DNA]</scope>
    <source>
        <strain evidence="2 3">JZ16</strain>
    </source>
</reference>
<keyword evidence="3" id="KW-1185">Reference proteome</keyword>
<dbReference type="InterPro" id="IPR018958">
    <property type="entry name" value="Knr4/Smi1-like_dom"/>
</dbReference>
<sequence>MTSSQASIHFAVDSLATVLKEFPETQIAILSCTFEPGSSSMQVNCFDKDGERVDTGFEAFDLVDDAVNALQSEQIDPVLSIEISLNPAGTWEAREVTSTLDQIVVHPLVFDAPWIQLPPITPAEEAEIAQLWAQGSGGYAVQAPMTADAAEKLAVYLGIPIPPQLKALLRLSDGAKFDAEVEEGTLTAGWSFLSSAEIMQRHKQWAELAANGPYTGEAFDQGIPGVVQLRLLHPGWIPFAHDHGGNCLGIDLVPGPHGIAGQIIEYGRDLVDGPVRHADSLVDYLAQRRYDWPAPYLDHVIPPGTPQPFIRAEVPEETESLRLFNLEYFAISAVHDLPLKALILRNIAAVDLSGIEFLPLQSLRLLDLKEADLAPLAGHPTLRMITVENVEKLYNVEALGALAALETVEMDSTQALDALGDIHVLKLPKGLRLVQAVDLINRVCRQSSLEITFSSGNISDF</sequence>
<dbReference type="OrthoDB" id="4424316at2"/>
<dbReference type="PANTHER" id="PTHR47432:SF1">
    <property type="entry name" value="CELL WALL ASSEMBLY REGULATOR SMI1"/>
    <property type="match status" value="1"/>
</dbReference>
<organism evidence="2 3">
    <name type="scientific">Corynebacterium crudilactis</name>
    <dbReference type="NCBI Taxonomy" id="1652495"/>
    <lineage>
        <taxon>Bacteria</taxon>
        <taxon>Bacillati</taxon>
        <taxon>Actinomycetota</taxon>
        <taxon>Actinomycetes</taxon>
        <taxon>Mycobacteriales</taxon>
        <taxon>Corynebacteriaceae</taxon>
        <taxon>Corynebacterium</taxon>
    </lineage>
</organism>
<evidence type="ECO:0000313" key="2">
    <source>
        <dbReference type="EMBL" id="ANE03392.1"/>
    </source>
</evidence>
<dbReference type="RefSeq" id="WP_066564897.1">
    <property type="nucleotide sequence ID" value="NZ_CP015622.1"/>
</dbReference>